<dbReference type="GO" id="GO:0043484">
    <property type="term" value="P:regulation of RNA splicing"/>
    <property type="evidence" value="ECO:0007669"/>
    <property type="project" value="TreeGrafter"/>
</dbReference>
<reference evidence="4" key="4">
    <citation type="submission" date="2025-09" db="UniProtKB">
        <authorList>
            <consortium name="Ensembl"/>
        </authorList>
    </citation>
    <scope>IDENTIFICATION</scope>
</reference>
<dbReference type="Bgee" id="ENSAMXG00000029877">
    <property type="expression patterns" value="Expressed in bone element and 11 other cell types or tissues"/>
</dbReference>
<feature type="region of interest" description="Disordered" evidence="3">
    <location>
        <begin position="359"/>
        <end position="400"/>
    </location>
</feature>
<dbReference type="GO" id="GO:0043034">
    <property type="term" value="C:costamere"/>
    <property type="evidence" value="ECO:0007669"/>
    <property type="project" value="TreeGrafter"/>
</dbReference>
<organism evidence="4 5">
    <name type="scientific">Astyanax mexicanus</name>
    <name type="common">Blind cave fish</name>
    <name type="synonym">Astyanax fasciatus mexicanus</name>
    <dbReference type="NCBI Taxonomy" id="7994"/>
    <lineage>
        <taxon>Eukaryota</taxon>
        <taxon>Metazoa</taxon>
        <taxon>Chordata</taxon>
        <taxon>Craniata</taxon>
        <taxon>Vertebrata</taxon>
        <taxon>Euteleostomi</taxon>
        <taxon>Actinopterygii</taxon>
        <taxon>Neopterygii</taxon>
        <taxon>Teleostei</taxon>
        <taxon>Ostariophysi</taxon>
        <taxon>Characiformes</taxon>
        <taxon>Characoidei</taxon>
        <taxon>Acestrorhamphidae</taxon>
        <taxon>Acestrorhamphinae</taxon>
        <taxon>Astyanax</taxon>
    </lineage>
</organism>
<feature type="compositionally biased region" description="Basic and acidic residues" evidence="3">
    <location>
        <begin position="377"/>
        <end position="400"/>
    </location>
</feature>
<reference evidence="5" key="2">
    <citation type="journal article" date="2014" name="Nat. Commun.">
        <title>The cavefish genome reveals candidate genes for eye loss.</title>
        <authorList>
            <person name="McGaugh S.E."/>
            <person name="Gross J.B."/>
            <person name="Aken B."/>
            <person name="Blin M."/>
            <person name="Borowsky R."/>
            <person name="Chalopin D."/>
            <person name="Hinaux H."/>
            <person name="Jeffery W.R."/>
            <person name="Keene A."/>
            <person name="Ma L."/>
            <person name="Minx P."/>
            <person name="Murphy D."/>
            <person name="O'Quin K.E."/>
            <person name="Retaux S."/>
            <person name="Rohner N."/>
            <person name="Searle S.M."/>
            <person name="Stahl B.A."/>
            <person name="Tabin C."/>
            <person name="Volff J.N."/>
            <person name="Yoshizawa M."/>
            <person name="Warren W.C."/>
        </authorList>
    </citation>
    <scope>NUCLEOTIDE SEQUENCE [LARGE SCALE GENOMIC DNA]</scope>
    <source>
        <strain evidence="5">female</strain>
    </source>
</reference>
<reference evidence="4" key="3">
    <citation type="submission" date="2025-08" db="UniProtKB">
        <authorList>
            <consortium name="Ensembl"/>
        </authorList>
    </citation>
    <scope>IDENTIFICATION</scope>
</reference>
<reference evidence="5" key="1">
    <citation type="submission" date="2013-03" db="EMBL/GenBank/DDBJ databases">
        <authorList>
            <person name="Jeffery W."/>
            <person name="Warren W."/>
            <person name="Wilson R.K."/>
        </authorList>
    </citation>
    <scope>NUCLEOTIDE SEQUENCE</scope>
    <source>
        <strain evidence="5">female</strain>
    </source>
</reference>
<evidence type="ECO:0000256" key="2">
    <source>
        <dbReference type="ARBA" id="ARBA00023242"/>
    </source>
</evidence>
<protein>
    <submittedName>
        <fullName evidence="4">Uncharacterized protein</fullName>
    </submittedName>
</protein>
<evidence type="ECO:0000313" key="5">
    <source>
        <dbReference type="Proteomes" id="UP000018467"/>
    </source>
</evidence>
<feature type="region of interest" description="Disordered" evidence="3">
    <location>
        <begin position="320"/>
        <end position="341"/>
    </location>
</feature>
<dbReference type="GeneTree" id="ENSGT00940000165073"/>
<dbReference type="Proteomes" id="UP000018467">
    <property type="component" value="Unassembled WGS sequence"/>
</dbReference>
<dbReference type="InterPro" id="IPR052082">
    <property type="entry name" value="Myelin_sheath_structural"/>
</dbReference>
<feature type="compositionally biased region" description="Basic and acidic residues" evidence="3">
    <location>
        <begin position="329"/>
        <end position="341"/>
    </location>
</feature>
<keyword evidence="5" id="KW-1185">Reference proteome</keyword>
<sequence length="1448" mass="157272">MEVHPPEVELKKETVEIKADVPQIDVKTKRPSFSFPKFGFSKSEVKVPEADVELAKDGVTLPEGNLDLEGPSTDITVSVGDSGQKDKTKFGSPTKFKLPSFTLPKFGTKVSKGEVEDVQITGPEISLQNAELELSGEQLSADILVADMYKEDKSLSVDMTAKEIPTEGQGSKFKLPKFGISLPEVKLKEGATEVKVDIPEIDSKSIDVKTKRPSFSFPKFGFSKSEVKVPEADVSLPKVDVKLSEGSVDLEGPNTDIAVSVGDSGQKDKTKFGSPTKFKLPSINLPKFGAKVPKGEVEDVQITGPEKSVLNAELELSTETRSADIQMPDFDKQERSFKERQGSKFKLPKFEISLPEVKGPKIDLTSGKTETDISLPEGKKEVHPPDIDLKDGTTEVKADIPKIDSEGLDVKTKRSGFSFPKFGFSKSEMKVPEADVSSAEVDSQLPEANVDLQGKNIDITVSVDESGQKDKTKFGSPTKFKLPSISLPKFAAKAPKVGTEDVQIKGEEINIQNAELELSAEPADLKMPEFDKKEESLHEDIKIEGQGSKFQLPKFGISLPEVKGTKIDSTAVKTEIDISLPEGKMEVLPPDVELKKGTTEVKADIPEIDSKGLHVKTKGPGFSFPKFGFSKSEIKVPETDVNISNVDAKLPEGSVDIDVPTKFGSPTKFKLPSITLPKFAVKDPKGEVDNVQITGPEINLPNAELELPAEPLSADIKMPGFDKQEKSLSVDLKARDTEVEGQGSKFKLPKFGISLPEVKGPMIDSSASKTDIDLSLPEGKMEVSLPDVGLKKGTAEVKADIAEVDSKGIDVKTKRPSFSFPKFGFSKSDAKVPEADVSLSKVDIKIPEESVDLDDSRQKDRTKFGSPTKFKLPSITLPKFGVKPPKGEVQITGPEINLPSAELELSAEPLSITGPERSLPSAQLELSAGQLSADIKVPELDKEDKSLSVDLKAKDIQTEQQGSKFKLPKFGIGLPEVKGPKIDSTPAKAEIDISLPKEKMEVHPSEVELKEGKMELKADIPVIDSKSLDVKTKGPSFSFPKFVDVKLPEASVDTEVPNTDIALSMGEKDKTKFGSPTKFKLPSITLPKFGAKVPKGEVEDVQITGPEINLPNAELELSGEPLTTVVKMPEFGKQDTSLSGEMKAKDVQIEGQGSMFKLPKFGISLPEVKGPKIDSGALPSKGSVDTSAMEIQIKAPEISIPDADLKLSADIKGSDVAKMEKPISTDRKVEGIQIEGQGSKFKLPKFGISLPEKKGTKIDLSTAKTEGKGELYPLKADIEKDITDTTAKLNVTGTDIKLRDSQTQGEVKDTIQGLPEASVKMEEGDKGSSSRFKLPTIKMSKISMSKTKSQDGDSDTTMTANVPEVVIEPKHKKDSQGHEKSSKFTIPTLGDVLRGFDVEFNVPRLDEIEGILGVQLDLTSNENFDNFHWVHAFFFPQMDCQPKRYNLE</sequence>
<comment type="subcellular location">
    <subcellularLocation>
        <location evidence="1">Nucleus</location>
    </subcellularLocation>
</comment>
<name>A0A3B1IS17_ASTMX</name>
<dbReference type="Ensembl" id="ENSAMXT00000055603.1">
    <property type="protein sequence ID" value="ENSAMXP00000031959.1"/>
    <property type="gene ID" value="ENSAMXG00000029877.1"/>
</dbReference>
<dbReference type="PANTHER" id="PTHR23348:SF41">
    <property type="entry name" value="NEUROBLAST DIFFERENTIATION-ASSOCIATED PROTEIN AHNAK"/>
    <property type="match status" value="1"/>
</dbReference>
<proteinExistence type="predicted"/>
<dbReference type="PANTHER" id="PTHR23348">
    <property type="entry name" value="PERIAXIN/AHNAK"/>
    <property type="match status" value="1"/>
</dbReference>
<dbReference type="GO" id="GO:0005634">
    <property type="term" value="C:nucleus"/>
    <property type="evidence" value="ECO:0007669"/>
    <property type="project" value="UniProtKB-SubCell"/>
</dbReference>
<evidence type="ECO:0000256" key="1">
    <source>
        <dbReference type="ARBA" id="ARBA00004123"/>
    </source>
</evidence>
<feature type="region of interest" description="Disordered" evidence="3">
    <location>
        <begin position="252"/>
        <end position="275"/>
    </location>
</feature>
<accession>A0A3B1IS17</accession>
<keyword evidence="2" id="KW-0539">Nucleus</keyword>
<evidence type="ECO:0000313" key="4">
    <source>
        <dbReference type="Ensembl" id="ENSAMXP00000031959.1"/>
    </source>
</evidence>
<evidence type="ECO:0000256" key="3">
    <source>
        <dbReference type="SAM" id="MobiDB-lite"/>
    </source>
</evidence>